<feature type="compositionally biased region" description="Polar residues" evidence="1">
    <location>
        <begin position="146"/>
        <end position="155"/>
    </location>
</feature>
<organism evidence="2 3">
    <name type="scientific">Capronia coronata CBS 617.96</name>
    <dbReference type="NCBI Taxonomy" id="1182541"/>
    <lineage>
        <taxon>Eukaryota</taxon>
        <taxon>Fungi</taxon>
        <taxon>Dikarya</taxon>
        <taxon>Ascomycota</taxon>
        <taxon>Pezizomycotina</taxon>
        <taxon>Eurotiomycetes</taxon>
        <taxon>Chaetothyriomycetidae</taxon>
        <taxon>Chaetothyriales</taxon>
        <taxon>Herpotrichiellaceae</taxon>
        <taxon>Capronia</taxon>
    </lineage>
</organism>
<dbReference type="Proteomes" id="UP000019484">
    <property type="component" value="Unassembled WGS sequence"/>
</dbReference>
<dbReference type="RefSeq" id="XP_007723731.1">
    <property type="nucleotide sequence ID" value="XM_007725541.1"/>
</dbReference>
<dbReference type="eggNOG" id="ENOG502SJN2">
    <property type="taxonomic scope" value="Eukaryota"/>
</dbReference>
<evidence type="ECO:0000313" key="3">
    <source>
        <dbReference type="Proteomes" id="UP000019484"/>
    </source>
</evidence>
<evidence type="ECO:0000313" key="2">
    <source>
        <dbReference type="EMBL" id="EXJ87725.1"/>
    </source>
</evidence>
<keyword evidence="3" id="KW-1185">Reference proteome</keyword>
<gene>
    <name evidence="2" type="ORF">A1O1_04650</name>
</gene>
<feature type="region of interest" description="Disordered" evidence="1">
    <location>
        <begin position="227"/>
        <end position="259"/>
    </location>
</feature>
<dbReference type="HOGENOM" id="CLU_017164_2_0_1"/>
<feature type="region of interest" description="Disordered" evidence="1">
    <location>
        <begin position="75"/>
        <end position="104"/>
    </location>
</feature>
<accession>W9YDG5</accession>
<dbReference type="AlphaFoldDB" id="W9YDG5"/>
<feature type="compositionally biased region" description="Polar residues" evidence="1">
    <location>
        <begin position="236"/>
        <end position="245"/>
    </location>
</feature>
<feature type="compositionally biased region" description="Basic residues" evidence="1">
    <location>
        <begin position="80"/>
        <end position="93"/>
    </location>
</feature>
<reference evidence="2 3" key="1">
    <citation type="submission" date="2013-03" db="EMBL/GenBank/DDBJ databases">
        <title>The Genome Sequence of Capronia coronata CBS 617.96.</title>
        <authorList>
            <consortium name="The Broad Institute Genomics Platform"/>
            <person name="Cuomo C."/>
            <person name="de Hoog S."/>
            <person name="Gorbushina A."/>
            <person name="Walker B."/>
            <person name="Young S.K."/>
            <person name="Zeng Q."/>
            <person name="Gargeya S."/>
            <person name="Fitzgerald M."/>
            <person name="Haas B."/>
            <person name="Abouelleil A."/>
            <person name="Allen A.W."/>
            <person name="Alvarado L."/>
            <person name="Arachchi H.M."/>
            <person name="Berlin A.M."/>
            <person name="Chapman S.B."/>
            <person name="Gainer-Dewar J."/>
            <person name="Goldberg J."/>
            <person name="Griggs A."/>
            <person name="Gujja S."/>
            <person name="Hansen M."/>
            <person name="Howarth C."/>
            <person name="Imamovic A."/>
            <person name="Ireland A."/>
            <person name="Larimer J."/>
            <person name="McCowan C."/>
            <person name="Murphy C."/>
            <person name="Pearson M."/>
            <person name="Poon T.W."/>
            <person name="Priest M."/>
            <person name="Roberts A."/>
            <person name="Saif S."/>
            <person name="Shea T."/>
            <person name="Sisk P."/>
            <person name="Sykes S."/>
            <person name="Wortman J."/>
            <person name="Nusbaum C."/>
            <person name="Birren B."/>
        </authorList>
    </citation>
    <scope>NUCLEOTIDE SEQUENCE [LARGE SCALE GENOMIC DNA]</scope>
    <source>
        <strain evidence="2 3">CBS 617.96</strain>
    </source>
</reference>
<dbReference type="GeneID" id="19159530"/>
<comment type="caution">
    <text evidence="2">The sequence shown here is derived from an EMBL/GenBank/DDBJ whole genome shotgun (WGS) entry which is preliminary data.</text>
</comment>
<feature type="region of interest" description="Disordered" evidence="1">
    <location>
        <begin position="119"/>
        <end position="158"/>
    </location>
</feature>
<protein>
    <submittedName>
        <fullName evidence="2">Uncharacterized protein</fullName>
    </submittedName>
</protein>
<proteinExistence type="predicted"/>
<name>W9YDG5_9EURO</name>
<dbReference type="EMBL" id="AMWN01000004">
    <property type="protein sequence ID" value="EXJ87725.1"/>
    <property type="molecule type" value="Genomic_DNA"/>
</dbReference>
<sequence>MTSQPLSLDNALHTTSKRLSAVVQICEVPVTSPTVEWPDATAHGLVEVVGNVGSESLDKSRALWAGLNLDRPRIGEGQLTKKRPSRPRIRRRSSSSSVEGEFVEGQDYCRQRLPSYKTLSQSRSVDNAASFPRKDDWRRPGHNGHAATTTRNPPSTGIPIPRASPLGAFAPQPWIQSYPLTAQSLSTSCGVVAPLTPPEDLDAFDWDTPLHLSPEEGVRTVMNVNDRSSRQHHNQARANSTSRPSGIQMPDRSNMNEDEANRSNWLGRACQQLVLALGDASNQQQLQMVVQALPSQAKSSNARPVFEKVVEVVQGRFTSPPYITITHAISQVISMDEVPASPPATPNTNHSSDDYFQDQTVFTHAAVVPAYHSRPQPPAGPNPRSTNIIAAPSSIHLSILERYLPPTTAQEVDDFFTLSRRSYLADRLLELSANNGSLLLVYPTKVGGSVFASKYIGPVIEPFLRQFVLLNSLYMELAIELGQMAGVAGMKSFEEIQKLLQNMCRDLGQRAPSWGLPSRYELVHAETAEVVLDGTLWKEWYIEQEQPRLRQNLVDYHKAGGRMPARHGQIEITPGMLAREVVEGIRHSREPAGNAGIEVGVFVIRRTLV</sequence>
<evidence type="ECO:0000256" key="1">
    <source>
        <dbReference type="SAM" id="MobiDB-lite"/>
    </source>
</evidence>
<dbReference type="STRING" id="1182541.W9YDG5"/>
<dbReference type="OrthoDB" id="5407894at2759"/>